<organism evidence="3 4">
    <name type="scientific">Prosthecobacter fluviatilis</name>
    <dbReference type="NCBI Taxonomy" id="445931"/>
    <lineage>
        <taxon>Bacteria</taxon>
        <taxon>Pseudomonadati</taxon>
        <taxon>Verrucomicrobiota</taxon>
        <taxon>Verrucomicrobiia</taxon>
        <taxon>Verrucomicrobiales</taxon>
        <taxon>Verrucomicrobiaceae</taxon>
        <taxon>Prosthecobacter</taxon>
    </lineage>
</organism>
<feature type="region of interest" description="Disordered" evidence="1">
    <location>
        <begin position="1"/>
        <end position="27"/>
    </location>
</feature>
<gene>
    <name evidence="3" type="ORF">ACFQDI_13405</name>
</gene>
<sequence>MTDTPTAETAFGSSPPHDPFQAAKASAMKAAEELRAAAAQKATEFRTAAEARAQQLRTTAEQKATDIREKAGEFADHTFSEARVRYDDLRAEAEKFAREKPLQALLTAFGIGFVVGAILRR</sequence>
<keyword evidence="2" id="KW-0812">Transmembrane</keyword>
<keyword evidence="2" id="KW-0472">Membrane</keyword>
<keyword evidence="2" id="KW-1133">Transmembrane helix</keyword>
<name>A0ABW0KQV7_9BACT</name>
<keyword evidence="4" id="KW-1185">Reference proteome</keyword>
<protein>
    <submittedName>
        <fullName evidence="3">YqjD family protein</fullName>
    </submittedName>
</protein>
<evidence type="ECO:0000256" key="2">
    <source>
        <dbReference type="SAM" id="Phobius"/>
    </source>
</evidence>
<proteinExistence type="predicted"/>
<dbReference type="Gene3D" id="1.20.120.20">
    <property type="entry name" value="Apolipoprotein"/>
    <property type="match status" value="1"/>
</dbReference>
<dbReference type="Proteomes" id="UP001596052">
    <property type="component" value="Unassembled WGS sequence"/>
</dbReference>
<evidence type="ECO:0000256" key="1">
    <source>
        <dbReference type="SAM" id="MobiDB-lite"/>
    </source>
</evidence>
<comment type="caution">
    <text evidence="3">The sequence shown here is derived from an EMBL/GenBank/DDBJ whole genome shotgun (WGS) entry which is preliminary data.</text>
</comment>
<dbReference type="SUPFAM" id="SSF58113">
    <property type="entry name" value="Apolipoprotein A-I"/>
    <property type="match status" value="1"/>
</dbReference>
<dbReference type="EMBL" id="JBHSMQ010000004">
    <property type="protein sequence ID" value="MFC5455855.1"/>
    <property type="molecule type" value="Genomic_DNA"/>
</dbReference>
<feature type="transmembrane region" description="Helical" evidence="2">
    <location>
        <begin position="102"/>
        <end position="119"/>
    </location>
</feature>
<reference evidence="4" key="1">
    <citation type="journal article" date="2019" name="Int. J. Syst. Evol. Microbiol.">
        <title>The Global Catalogue of Microorganisms (GCM) 10K type strain sequencing project: providing services to taxonomists for standard genome sequencing and annotation.</title>
        <authorList>
            <consortium name="The Broad Institute Genomics Platform"/>
            <consortium name="The Broad Institute Genome Sequencing Center for Infectious Disease"/>
            <person name="Wu L."/>
            <person name="Ma J."/>
        </authorList>
    </citation>
    <scope>NUCLEOTIDE SEQUENCE [LARGE SCALE GENOMIC DNA]</scope>
    <source>
        <strain evidence="4">CGMCC 4.1469</strain>
    </source>
</reference>
<evidence type="ECO:0000313" key="4">
    <source>
        <dbReference type="Proteomes" id="UP001596052"/>
    </source>
</evidence>
<evidence type="ECO:0000313" key="3">
    <source>
        <dbReference type="EMBL" id="MFC5455855.1"/>
    </source>
</evidence>
<dbReference type="RefSeq" id="WP_377167339.1">
    <property type="nucleotide sequence ID" value="NZ_JBHSMQ010000004.1"/>
</dbReference>
<accession>A0ABW0KQV7</accession>